<feature type="domain" description="Type II secretion system protein GspC N-terminal" evidence="11">
    <location>
        <begin position="38"/>
        <end position="176"/>
    </location>
</feature>
<keyword evidence="8 10" id="KW-1133">Transmembrane helix</keyword>
<evidence type="ECO:0000256" key="1">
    <source>
        <dbReference type="ARBA" id="ARBA00004533"/>
    </source>
</evidence>
<evidence type="ECO:0000256" key="9">
    <source>
        <dbReference type="ARBA" id="ARBA00023136"/>
    </source>
</evidence>
<dbReference type="AlphaFoldDB" id="A0A2U3B825"/>
<evidence type="ECO:0000256" key="10">
    <source>
        <dbReference type="SAM" id="Phobius"/>
    </source>
</evidence>
<dbReference type="NCBIfam" id="TIGR01713">
    <property type="entry name" value="typeII_sec_gspC"/>
    <property type="match status" value="1"/>
</dbReference>
<feature type="transmembrane region" description="Helical" evidence="10">
    <location>
        <begin position="29"/>
        <end position="50"/>
    </location>
</feature>
<evidence type="ECO:0000256" key="6">
    <source>
        <dbReference type="ARBA" id="ARBA00022692"/>
    </source>
</evidence>
<evidence type="ECO:0000256" key="8">
    <source>
        <dbReference type="ARBA" id="ARBA00022989"/>
    </source>
</evidence>
<dbReference type="GO" id="GO:0015628">
    <property type="term" value="P:protein secretion by the type II secretion system"/>
    <property type="evidence" value="ECO:0007669"/>
    <property type="project" value="InterPro"/>
</dbReference>
<keyword evidence="5" id="KW-0997">Cell inner membrane</keyword>
<keyword evidence="3" id="KW-0813">Transport</keyword>
<evidence type="ECO:0000256" key="3">
    <source>
        <dbReference type="ARBA" id="ARBA00022448"/>
    </source>
</evidence>
<dbReference type="InterPro" id="IPR024961">
    <property type="entry name" value="T2SS_GspC_N"/>
</dbReference>
<comment type="subcellular location">
    <subcellularLocation>
        <location evidence="1">Cell inner membrane</location>
    </subcellularLocation>
</comment>
<evidence type="ECO:0000313" key="12">
    <source>
        <dbReference type="EMBL" id="PWI32960.1"/>
    </source>
</evidence>
<dbReference type="Gene3D" id="2.30.30.830">
    <property type="match status" value="1"/>
</dbReference>
<evidence type="ECO:0000256" key="7">
    <source>
        <dbReference type="ARBA" id="ARBA00022927"/>
    </source>
</evidence>
<keyword evidence="4" id="KW-1003">Cell membrane</keyword>
<dbReference type="GO" id="GO:0015627">
    <property type="term" value="C:type II protein secretion system complex"/>
    <property type="evidence" value="ECO:0007669"/>
    <property type="project" value="InterPro"/>
</dbReference>
<gene>
    <name evidence="12" type="primary">gspC</name>
    <name evidence="12" type="ORF">DI392_11625</name>
</gene>
<reference evidence="12 13" key="1">
    <citation type="submission" date="2018-05" db="EMBL/GenBank/DDBJ databases">
        <title>Vibrio limimaris sp. nov., isolated from marine sediment.</title>
        <authorList>
            <person name="Li C.-M."/>
        </authorList>
    </citation>
    <scope>NUCLEOTIDE SEQUENCE [LARGE SCALE GENOMIC DNA]</scope>
    <source>
        <strain evidence="12 13">E4404</strain>
    </source>
</reference>
<proteinExistence type="inferred from homology"/>
<dbReference type="InterPro" id="IPR036034">
    <property type="entry name" value="PDZ_sf"/>
</dbReference>
<dbReference type="GO" id="GO:0005886">
    <property type="term" value="C:plasma membrane"/>
    <property type="evidence" value="ECO:0007669"/>
    <property type="project" value="UniProtKB-SubCell"/>
</dbReference>
<name>A0A2U3B825_9VIBR</name>
<dbReference type="RefSeq" id="WP_109320079.1">
    <property type="nucleotide sequence ID" value="NZ_QFWT01000006.1"/>
</dbReference>
<evidence type="ECO:0000256" key="4">
    <source>
        <dbReference type="ARBA" id="ARBA00022475"/>
    </source>
</evidence>
<accession>A0A2U3B825</accession>
<dbReference type="OrthoDB" id="1491375at2"/>
<dbReference type="EMBL" id="QFWT01000006">
    <property type="protein sequence ID" value="PWI32960.1"/>
    <property type="molecule type" value="Genomic_DNA"/>
</dbReference>
<organism evidence="12 13">
    <name type="scientific">Vibrio albus</name>
    <dbReference type="NCBI Taxonomy" id="2200953"/>
    <lineage>
        <taxon>Bacteria</taxon>
        <taxon>Pseudomonadati</taxon>
        <taxon>Pseudomonadota</taxon>
        <taxon>Gammaproteobacteria</taxon>
        <taxon>Vibrionales</taxon>
        <taxon>Vibrionaceae</taxon>
        <taxon>Vibrio</taxon>
    </lineage>
</organism>
<dbReference type="InterPro" id="IPR001639">
    <property type="entry name" value="T2SS_protein-GspC"/>
</dbReference>
<comment type="caution">
    <text evidence="12">The sequence shown here is derived from an EMBL/GenBank/DDBJ whole genome shotgun (WGS) entry which is preliminary data.</text>
</comment>
<dbReference type="Pfam" id="PF11356">
    <property type="entry name" value="T2SSC"/>
    <property type="match status" value="1"/>
</dbReference>
<evidence type="ECO:0000256" key="2">
    <source>
        <dbReference type="ARBA" id="ARBA00007986"/>
    </source>
</evidence>
<keyword evidence="9 10" id="KW-0472">Membrane</keyword>
<keyword evidence="6 10" id="KW-0812">Transmembrane</keyword>
<evidence type="ECO:0000313" key="13">
    <source>
        <dbReference type="Proteomes" id="UP000245362"/>
    </source>
</evidence>
<evidence type="ECO:0000259" key="11">
    <source>
        <dbReference type="Pfam" id="PF11356"/>
    </source>
</evidence>
<keyword evidence="7" id="KW-0653">Protein transport</keyword>
<sequence>MSLTLSQSPKIAGFLNGILQFLTAYQARLSTVVVLIFLSVSAWIAGELIWGVTENGPMVSQWSPVPVSGKRAGAQSGQDISQLVNANLFGEYSEKAVSKPVAPVVTDAPKTRLNLVLVGVVSSSAPETSLAVIANRGSQATYGIGEEIEGTRATLKSVLVDRVIIDNAGRFETLMLEGIEYKRLSGQPVPKVNRAALRGGNNPGTLESNELDQIRQEITEDPQKIMQYIRLSQVKEEDEIIGYRVSPGSKRALFDSVGLQEGDVATTLNGEDLTDPKAMGRIWQNVSDLTELNLTVIRDGQPYDIYIVF</sequence>
<protein>
    <submittedName>
        <fullName evidence="12">Type II secretion system protein GspC</fullName>
    </submittedName>
</protein>
<keyword evidence="13" id="KW-1185">Reference proteome</keyword>
<dbReference type="SUPFAM" id="SSF50156">
    <property type="entry name" value="PDZ domain-like"/>
    <property type="match status" value="1"/>
</dbReference>
<dbReference type="Gene3D" id="2.30.42.10">
    <property type="match status" value="1"/>
</dbReference>
<dbReference type="Proteomes" id="UP000245362">
    <property type="component" value="Unassembled WGS sequence"/>
</dbReference>
<comment type="similarity">
    <text evidence="2">Belongs to the GSP C family.</text>
</comment>
<evidence type="ECO:0000256" key="5">
    <source>
        <dbReference type="ARBA" id="ARBA00022519"/>
    </source>
</evidence>